<keyword evidence="1" id="KW-0418">Kinase</keyword>
<organism evidence="1 2">
    <name type="scientific">Persicobacter psychrovividus</name>
    <dbReference type="NCBI Taxonomy" id="387638"/>
    <lineage>
        <taxon>Bacteria</taxon>
        <taxon>Pseudomonadati</taxon>
        <taxon>Bacteroidota</taxon>
        <taxon>Cytophagia</taxon>
        <taxon>Cytophagales</taxon>
        <taxon>Persicobacteraceae</taxon>
        <taxon>Persicobacter</taxon>
    </lineage>
</organism>
<gene>
    <name evidence="1" type="ORF">PEPS_32730</name>
</gene>
<dbReference type="InterPro" id="IPR043129">
    <property type="entry name" value="ATPase_NBD"/>
</dbReference>
<evidence type="ECO:0000313" key="1">
    <source>
        <dbReference type="EMBL" id="BDD00993.1"/>
    </source>
</evidence>
<dbReference type="InterPro" id="IPR005338">
    <property type="entry name" value="Anhydro_N_Ac-Mur_kinase"/>
</dbReference>
<dbReference type="Proteomes" id="UP001354989">
    <property type="component" value="Plasmid pPP1"/>
</dbReference>
<dbReference type="Gene3D" id="3.30.420.40">
    <property type="match status" value="2"/>
</dbReference>
<geneLocation type="plasmid" evidence="1 2">
    <name>pPP1</name>
</geneLocation>
<dbReference type="GO" id="GO:0016301">
    <property type="term" value="F:kinase activity"/>
    <property type="evidence" value="ECO:0007669"/>
    <property type="project" value="UniProtKB-KW"/>
</dbReference>
<dbReference type="PANTHER" id="PTHR30605">
    <property type="entry name" value="ANHYDRO-N-ACETYLMURAMIC ACID KINASE"/>
    <property type="match status" value="1"/>
</dbReference>
<dbReference type="RefSeq" id="WP_332921990.1">
    <property type="nucleotide sequence ID" value="NZ_AP025293.1"/>
</dbReference>
<evidence type="ECO:0000313" key="2">
    <source>
        <dbReference type="Proteomes" id="UP001354989"/>
    </source>
</evidence>
<accession>A0ABN6LCR5</accession>
<dbReference type="PANTHER" id="PTHR30605:SF0">
    <property type="entry name" value="ANHYDRO-N-ACETYLMURAMIC ACID KINASE"/>
    <property type="match status" value="1"/>
</dbReference>
<protein>
    <submittedName>
        <fullName evidence="1">Anhydro-N-acetylmuramic acid kinase</fullName>
    </submittedName>
</protein>
<keyword evidence="1" id="KW-0614">Plasmid</keyword>
<name>A0ABN6LCR5_9BACT</name>
<reference evidence="1 2" key="1">
    <citation type="submission" date="2021-12" db="EMBL/GenBank/DDBJ databases">
        <title>Genome sequencing of bacteria with rrn-lacking chromosome and rrn-plasmid.</title>
        <authorList>
            <person name="Anda M."/>
            <person name="Iwasaki W."/>
        </authorList>
    </citation>
    <scope>NUCLEOTIDE SEQUENCE [LARGE SCALE GENOMIC DNA]</scope>
    <source>
        <strain evidence="1 2">NBRC 101262</strain>
        <plasmid evidence="1 2">pPP1</plasmid>
    </source>
</reference>
<dbReference type="Pfam" id="PF03702">
    <property type="entry name" value="AnmK"/>
    <property type="match status" value="1"/>
</dbReference>
<dbReference type="NCBIfam" id="NF007144">
    <property type="entry name" value="PRK09585.2-3"/>
    <property type="match status" value="1"/>
</dbReference>
<dbReference type="EMBL" id="AP025293">
    <property type="protein sequence ID" value="BDD00993.1"/>
    <property type="molecule type" value="Genomic_DNA"/>
</dbReference>
<keyword evidence="2" id="KW-1185">Reference proteome</keyword>
<sequence>MKYKVIGMMSGTSLDGLDLCYVHLSVDENGRWQFELQCSESIPYSAEWRLKLSAVEAGNALGYALLDVALGRYFGEQVKAFISKHQLQVDFIASHGHTVFHQPSAHYLTTQLGHGAQINAVSGVPVFCDFRTADVALGGQGAPLVPIGDRLLFADYDFCLNLGGIANISLEEDGVRKAFDIGVANMPLNYFVKSLGLDFDEEGKIARSGQVDQAVFEALNALPFFEKFGVKSLGKEWVFSEVIPRLETIGKTNDQLATAVEHAAYQIGRCLGHFSAKQKGKCLVTGGGAFNQYFLERIAFWAEGTTLIIPGEEIIEQKEALIFALLGVLKYRHEVNCLASVTGAKQDHSAGQLFDYQGKLSS</sequence>
<dbReference type="SUPFAM" id="SSF53067">
    <property type="entry name" value="Actin-like ATPase domain"/>
    <property type="match status" value="1"/>
</dbReference>
<keyword evidence="1" id="KW-0808">Transferase</keyword>
<proteinExistence type="predicted"/>